<dbReference type="OrthoDB" id="8527830at2"/>
<dbReference type="Proteomes" id="UP000002171">
    <property type="component" value="Unassembled WGS sequence"/>
</dbReference>
<evidence type="ECO:0000313" key="1">
    <source>
        <dbReference type="EMBL" id="EAR60267.1"/>
    </source>
</evidence>
<reference evidence="1 2" key="1">
    <citation type="submission" date="2006-02" db="EMBL/GenBank/DDBJ databases">
        <authorList>
            <person name="Pinhassi J."/>
            <person name="Pedros-Alio C."/>
            <person name="Ferriera S."/>
            <person name="Johnson J."/>
            <person name="Kravitz S."/>
            <person name="Halpern A."/>
            <person name="Remington K."/>
            <person name="Beeson K."/>
            <person name="Tran B."/>
            <person name="Rogers Y.-H."/>
            <person name="Friedman R."/>
            <person name="Venter J.C."/>
        </authorList>
    </citation>
    <scope>NUCLEOTIDE SEQUENCE [LARGE SCALE GENOMIC DNA]</scope>
    <source>
        <strain evidence="1 2">MED92</strain>
    </source>
</reference>
<dbReference type="RefSeq" id="WP_007022485.1">
    <property type="nucleotide sequence ID" value="NZ_CH724127.1"/>
</dbReference>
<protein>
    <recommendedName>
        <fullName evidence="3">Tryptophan synthase subunit beta like protein</fullName>
    </recommendedName>
</protein>
<proteinExistence type="predicted"/>
<evidence type="ECO:0008006" key="3">
    <source>
        <dbReference type="Google" id="ProtNLM"/>
    </source>
</evidence>
<evidence type="ECO:0000313" key="2">
    <source>
        <dbReference type="Proteomes" id="UP000002171"/>
    </source>
</evidence>
<dbReference type="AlphaFoldDB" id="A0A7U8GQF6"/>
<dbReference type="EMBL" id="AAOW01000020">
    <property type="protein sequence ID" value="EAR60267.1"/>
    <property type="molecule type" value="Genomic_DNA"/>
</dbReference>
<sequence length="120" mass="13692">MLYAIRNEEGRIVSLSETHTSGAEAVDIKNKEVLEFLSINDDEFSAEEFLEQSDTAVARIFEDLVDVLISKNIIMFTDLPEMAQKKLLSRKLARNMNRPEDDITASQQNHSFLIDDDETL</sequence>
<gene>
    <name evidence="1" type="ORF">MED92_02339</name>
</gene>
<accession>A0A7U8GQF6</accession>
<keyword evidence="2" id="KW-1185">Reference proteome</keyword>
<comment type="caution">
    <text evidence="1">The sequence shown here is derived from an EMBL/GenBank/DDBJ whole genome shotgun (WGS) entry which is preliminary data.</text>
</comment>
<organism evidence="1 2">
    <name type="scientific">Neptuniibacter caesariensis</name>
    <dbReference type="NCBI Taxonomy" id="207954"/>
    <lineage>
        <taxon>Bacteria</taxon>
        <taxon>Pseudomonadati</taxon>
        <taxon>Pseudomonadota</taxon>
        <taxon>Gammaproteobacteria</taxon>
        <taxon>Oceanospirillales</taxon>
        <taxon>Oceanospirillaceae</taxon>
        <taxon>Neptuniibacter</taxon>
    </lineage>
</organism>
<name>A0A7U8GQF6_NEPCE</name>